<dbReference type="PANTHER" id="PTHR30182:SF1">
    <property type="entry name" value="L-SERINE DEHYDRATASE 1"/>
    <property type="match status" value="1"/>
</dbReference>
<keyword evidence="9" id="KW-0411">Iron-sulfur</keyword>
<evidence type="ECO:0000256" key="10">
    <source>
        <dbReference type="ARBA" id="ARBA00023239"/>
    </source>
</evidence>
<comment type="catalytic activity">
    <reaction evidence="12">
        <text>L-serine = pyruvate + NH4(+)</text>
        <dbReference type="Rhea" id="RHEA:19169"/>
        <dbReference type="ChEBI" id="CHEBI:15361"/>
        <dbReference type="ChEBI" id="CHEBI:28938"/>
        <dbReference type="ChEBI" id="CHEBI:33384"/>
        <dbReference type="EC" id="4.3.1.17"/>
    </reaction>
</comment>
<evidence type="ECO:0000313" key="15">
    <source>
        <dbReference type="Proteomes" id="UP000184375"/>
    </source>
</evidence>
<comment type="pathway">
    <text evidence="2">Carbohydrate biosynthesis; gluconeogenesis.</text>
</comment>
<keyword evidence="5" id="KW-0312">Gluconeogenesis</keyword>
<dbReference type="OrthoDB" id="9805537at2"/>
<dbReference type="SUPFAM" id="SSF143548">
    <property type="entry name" value="Serine metabolism enzymes domain"/>
    <property type="match status" value="1"/>
</dbReference>
<dbReference type="GO" id="GO:0046872">
    <property type="term" value="F:metal ion binding"/>
    <property type="evidence" value="ECO:0007669"/>
    <property type="project" value="UniProtKB-KW"/>
</dbReference>
<keyword evidence="15" id="KW-1185">Reference proteome</keyword>
<gene>
    <name evidence="14" type="ORF">SAMN05660826_02371</name>
</gene>
<keyword evidence="7" id="KW-0479">Metal-binding</keyword>
<evidence type="ECO:0000256" key="8">
    <source>
        <dbReference type="ARBA" id="ARBA00023004"/>
    </source>
</evidence>
<keyword evidence="8" id="KW-0408">Iron</keyword>
<proteinExistence type="inferred from homology"/>
<dbReference type="RefSeq" id="WP_073258696.1">
    <property type="nucleotide sequence ID" value="NZ_FRCR01000027.1"/>
</dbReference>
<evidence type="ECO:0000313" key="14">
    <source>
        <dbReference type="EMBL" id="SHM93108.1"/>
    </source>
</evidence>
<dbReference type="AlphaFoldDB" id="A0A1M7MQ88"/>
<dbReference type="PANTHER" id="PTHR30182">
    <property type="entry name" value="L-SERINE DEHYDRATASE"/>
    <property type="match status" value="1"/>
</dbReference>
<evidence type="ECO:0000259" key="13">
    <source>
        <dbReference type="Pfam" id="PF03315"/>
    </source>
</evidence>
<feature type="domain" description="Serine dehydratase beta chain" evidence="13">
    <location>
        <begin position="16"/>
        <end position="80"/>
    </location>
</feature>
<dbReference type="Proteomes" id="UP000184375">
    <property type="component" value="Unassembled WGS sequence"/>
</dbReference>
<evidence type="ECO:0000256" key="12">
    <source>
        <dbReference type="ARBA" id="ARBA00049406"/>
    </source>
</evidence>
<keyword evidence="6" id="KW-0004">4Fe-4S</keyword>
<sequence length="188" mass="20705">MLKQPASIFNDVIGPIMRGPSSSHVAAALRIGKLVRQMVKGKLKEVIVEFDTKGSLATTYHGHGSDIGFVGGLLGFEPNDDRLIDSLKLAEEEGIIVSFKIVDYPAEHPNTYRITAISDDNEVIRLTAISTGGGMIEVQELEGFKVEICGDFYETLIFFKNIDNKTFKEKTDAIIKLIGDYDFCGLDD</sequence>
<dbReference type="InterPro" id="IPR005131">
    <property type="entry name" value="Ser_deHydtase_bsu"/>
</dbReference>
<keyword evidence="10" id="KW-0456">Lyase</keyword>
<evidence type="ECO:0000256" key="5">
    <source>
        <dbReference type="ARBA" id="ARBA00022432"/>
    </source>
</evidence>
<dbReference type="STRING" id="447595.SAMN05660826_02371"/>
<comment type="cofactor">
    <cofactor evidence="1">
        <name>[4Fe-4S] cluster</name>
        <dbReference type="ChEBI" id="CHEBI:49883"/>
    </cofactor>
</comment>
<comment type="similarity">
    <text evidence="3">Belongs to the iron-sulfur dependent L-serine dehydratase family.</text>
</comment>
<dbReference type="EC" id="4.3.1.17" evidence="4"/>
<dbReference type="Pfam" id="PF03315">
    <property type="entry name" value="SDH_beta"/>
    <property type="match status" value="1"/>
</dbReference>
<organism evidence="14 15">
    <name type="scientific">Caldanaerovirga acetigignens</name>
    <dbReference type="NCBI Taxonomy" id="447595"/>
    <lineage>
        <taxon>Bacteria</taxon>
        <taxon>Bacillati</taxon>
        <taxon>Bacillota</taxon>
        <taxon>Clostridia</taxon>
        <taxon>Thermosediminibacterales</taxon>
        <taxon>Thermosediminibacteraceae</taxon>
        <taxon>Caldanaerovirga</taxon>
    </lineage>
</organism>
<dbReference type="GO" id="GO:0051539">
    <property type="term" value="F:4 iron, 4 sulfur cluster binding"/>
    <property type="evidence" value="ECO:0007669"/>
    <property type="project" value="UniProtKB-KW"/>
</dbReference>
<reference evidence="15" key="1">
    <citation type="submission" date="2016-11" db="EMBL/GenBank/DDBJ databases">
        <authorList>
            <person name="Varghese N."/>
            <person name="Submissions S."/>
        </authorList>
    </citation>
    <scope>NUCLEOTIDE SEQUENCE [LARGE SCALE GENOMIC DNA]</scope>
    <source>
        <strain evidence="15">DSM 18802</strain>
    </source>
</reference>
<dbReference type="InterPro" id="IPR029009">
    <property type="entry name" value="ASB_dom_sf"/>
</dbReference>
<evidence type="ECO:0000256" key="3">
    <source>
        <dbReference type="ARBA" id="ARBA00008636"/>
    </source>
</evidence>
<accession>A0A1M7MQ88</accession>
<evidence type="ECO:0000256" key="7">
    <source>
        <dbReference type="ARBA" id="ARBA00022723"/>
    </source>
</evidence>
<protein>
    <recommendedName>
        <fullName evidence="4">L-serine ammonia-lyase</fullName>
        <ecNumber evidence="4">4.3.1.17</ecNumber>
    </recommendedName>
    <alternativeName>
        <fullName evidence="11">L-serine deaminase</fullName>
    </alternativeName>
</protein>
<evidence type="ECO:0000256" key="6">
    <source>
        <dbReference type="ARBA" id="ARBA00022485"/>
    </source>
</evidence>
<name>A0A1M7MQ88_9FIRM</name>
<evidence type="ECO:0000256" key="4">
    <source>
        <dbReference type="ARBA" id="ARBA00012093"/>
    </source>
</evidence>
<dbReference type="GO" id="GO:0006094">
    <property type="term" value="P:gluconeogenesis"/>
    <property type="evidence" value="ECO:0007669"/>
    <property type="project" value="UniProtKB-KW"/>
</dbReference>
<evidence type="ECO:0000256" key="1">
    <source>
        <dbReference type="ARBA" id="ARBA00001966"/>
    </source>
</evidence>
<dbReference type="InterPro" id="IPR051318">
    <property type="entry name" value="Fe-S_L-Ser"/>
</dbReference>
<evidence type="ECO:0000256" key="9">
    <source>
        <dbReference type="ARBA" id="ARBA00023014"/>
    </source>
</evidence>
<dbReference type="GO" id="GO:0003941">
    <property type="term" value="F:L-serine ammonia-lyase activity"/>
    <property type="evidence" value="ECO:0007669"/>
    <property type="project" value="UniProtKB-EC"/>
</dbReference>
<evidence type="ECO:0000256" key="11">
    <source>
        <dbReference type="ARBA" id="ARBA00041766"/>
    </source>
</evidence>
<dbReference type="EMBL" id="FRCR01000027">
    <property type="protein sequence ID" value="SHM93108.1"/>
    <property type="molecule type" value="Genomic_DNA"/>
</dbReference>
<dbReference type="Gene3D" id="3.30.1330.90">
    <property type="entry name" value="D-3-phosphoglycerate dehydrogenase, domain 3"/>
    <property type="match status" value="1"/>
</dbReference>
<evidence type="ECO:0000256" key="2">
    <source>
        <dbReference type="ARBA" id="ARBA00004742"/>
    </source>
</evidence>